<sequence>MTREKQIVFFHLNQHKRASEGKPCTRPSAPVPGMRTSPSTSPDSFFSRTPEDQSSCLAESDFECETDDLFDLSASLRDSEYFRDLQARPGRECEPFARSLPVVSDPEDKTQTKPNPGLFIYPSPTLHCGSHVENLSPSHKKTDMLSDQGETMESAESLDEMYMDDIDSDSFPILVRSMSTSRRHSSDVPLNPLDLGRRFSLDTRSIDSDGEREDQCQSLSSVEEFSSCGETELSKSIQTSTPGKTVYARSEIVSSDDKSQAEKVSRILETSTQAARAAGEEHDLDENLRSAEGQCHMANPRTSSADRKENVTWYEFLSIENEEEEERMERAEKGTKVKRTLSSLRNRMTGSFNKDKGKHREKEQQKEKDREREKEKEKEKERERELKESTYAVSSSCNGHRLVRGSFSSRATCSLCSKTLQRKHGLQCVNCAVNVHKSCKSLLPECSNTKNKSKDFVQKSQAAAQPSSQALREPCLASDGAIRLATGMTVLPRGASGQQNALSANHTLSHTSSSSSITGEMDEVDAFRIKRHMEDTISIAPSTAESVIVEDAYYNSVRLELDSIAQDFEVESWSLAVDQHFLKKHTKEVIKRQDVIYELIQTEMHHVRTLKIMLLVYVHELRETLQLDERRLDCLFPQLETLLDLHGHFLSRLRERRQDTLEPGSQCNYIIHSVADILSEQFSGELGERMKESYGVFCSHHTEAVSYYKEQLQSNKKFQNHIRKINNLSIVRRLGIPECILLVTQRITKYPVLVERMLQYTEADSEEHEQLARALGLIKSAIVQVDSQVSLYEKETRLREIAAKMEPKAFGKIKDGRIFRREDVTQGNRRLLYEGTVNWKAASGRLKDILAVLLTDVLLLLQDKDQRYVFSAVDGKPSVISLQKLIVREVAHEEKAMFLICASSNEPEMYEIHTSSKEDRNIWITHIRQAVDSCPHTAERLVTEEEGAKLQRFREIQEHLTVKDAQIRQALTEKLGLYTELAEYVGVLEDTGTRRHLLLRGDASELQQGEHLLKGAITEAENLQNILVSSVKGFSNTEENQSSNLLPKRAGTFGGYDNTVSVLQKQGSMKKHSGGAGKSRDRSQRASSDPQLKEMSGSQGVEETDNMTLPSWNMICSRFPNTEISGRVLRLSQHLYSLQAIVSQQDSVIELQRASLFSAERQRGTDVLLEQEKQRNLEKHREEMAHFQRVQAQQQHEQERWERERAKQLKQNEAEQLRLQEREDMCRKLEDRLALERQELENQRQKYQQDLERLRESTRAVEKEREKLEQQRKMKKRSTTSITSTAYGADTAQLPTSSSFNGDILGNSGTDSIRQTLRPTVSLTPADFSERVDMLSRRESATTLPAKTEVPIHLVSTTNQLHKQGGVQQQIPTKLATLKSKDKSSKIKGSLRVDSSASIDMKQMLSMKLSRETESSVKARRPISPHLHFQHAPTQNPDPPVTGEKYTSEPLKAQNQSLLQSYPLPDDKEKEDVIFI</sequence>
<evidence type="ECO:0000313" key="14">
    <source>
        <dbReference type="Proteomes" id="UP000824219"/>
    </source>
</evidence>
<feature type="region of interest" description="Disordered" evidence="9">
    <location>
        <begin position="1065"/>
        <end position="1105"/>
    </location>
</feature>
<evidence type="ECO:0000256" key="1">
    <source>
        <dbReference type="ARBA" id="ARBA00004496"/>
    </source>
</evidence>
<dbReference type="SMART" id="SM00109">
    <property type="entry name" value="C1"/>
    <property type="match status" value="1"/>
</dbReference>
<dbReference type="InterPro" id="IPR002219">
    <property type="entry name" value="PKC_DAG/PE"/>
</dbReference>
<dbReference type="OrthoDB" id="28045at2759"/>
<dbReference type="GO" id="GO:0008270">
    <property type="term" value="F:zinc ion binding"/>
    <property type="evidence" value="ECO:0007669"/>
    <property type="project" value="UniProtKB-KW"/>
</dbReference>
<dbReference type="Pfam" id="PF00621">
    <property type="entry name" value="RhoGEF"/>
    <property type="match status" value="1"/>
</dbReference>
<keyword evidence="3" id="KW-0597">Phosphoprotein</keyword>
<evidence type="ECO:0000256" key="8">
    <source>
        <dbReference type="ARBA" id="ARBA00023054"/>
    </source>
</evidence>
<feature type="region of interest" description="Disordered" evidence="9">
    <location>
        <begin position="322"/>
        <end position="391"/>
    </location>
</feature>
<evidence type="ECO:0000256" key="4">
    <source>
        <dbReference type="ARBA" id="ARBA00022658"/>
    </source>
</evidence>
<dbReference type="CDD" id="cd00160">
    <property type="entry name" value="RhoGEF"/>
    <property type="match status" value="1"/>
</dbReference>
<dbReference type="InterPro" id="IPR035899">
    <property type="entry name" value="DBL_dom_sf"/>
</dbReference>
<keyword evidence="4" id="KW-0344">Guanine-nucleotide releasing factor</keyword>
<evidence type="ECO:0000256" key="9">
    <source>
        <dbReference type="SAM" id="MobiDB-lite"/>
    </source>
</evidence>
<comment type="subcellular location">
    <subcellularLocation>
        <location evidence="1">Cytoplasm</location>
    </subcellularLocation>
</comment>
<dbReference type="SMART" id="SM00233">
    <property type="entry name" value="PH"/>
    <property type="match status" value="1"/>
</dbReference>
<dbReference type="PROSITE" id="PS00479">
    <property type="entry name" value="ZF_DAG_PE_1"/>
    <property type="match status" value="1"/>
</dbReference>
<evidence type="ECO:0000313" key="13">
    <source>
        <dbReference type="EMBL" id="KAG7327445.1"/>
    </source>
</evidence>
<evidence type="ECO:0000259" key="10">
    <source>
        <dbReference type="PROSITE" id="PS50003"/>
    </source>
</evidence>
<feature type="region of interest" description="Disordered" evidence="9">
    <location>
        <begin position="1425"/>
        <end position="1451"/>
    </location>
</feature>
<dbReference type="InterPro" id="IPR046349">
    <property type="entry name" value="C1-like_sf"/>
</dbReference>
<dbReference type="GO" id="GO:0005085">
    <property type="term" value="F:guanyl-nucleotide exchange factor activity"/>
    <property type="evidence" value="ECO:0007669"/>
    <property type="project" value="UniProtKB-KW"/>
</dbReference>
<comment type="caution">
    <text evidence="13">The sequence shown here is derived from an EMBL/GenBank/DDBJ whole genome shotgun (WGS) entry which is preliminary data.</text>
</comment>
<feature type="region of interest" description="Disordered" evidence="9">
    <location>
        <begin position="17"/>
        <end position="52"/>
    </location>
</feature>
<dbReference type="PANTHER" id="PTHR47440">
    <property type="entry name" value="RIKEN CDNA A430078G23 GENE"/>
    <property type="match status" value="1"/>
</dbReference>
<evidence type="ECO:0008006" key="15">
    <source>
        <dbReference type="Google" id="ProtNLM"/>
    </source>
</evidence>
<dbReference type="InterPro" id="IPR041020">
    <property type="entry name" value="PH_16"/>
</dbReference>
<dbReference type="PROSITE" id="PS50010">
    <property type="entry name" value="DH_2"/>
    <property type="match status" value="1"/>
</dbReference>
<feature type="compositionally biased region" description="Polar residues" evidence="9">
    <location>
        <begin position="340"/>
        <end position="352"/>
    </location>
</feature>
<keyword evidence="5" id="KW-0479">Metal-binding</keyword>
<dbReference type="Pfam" id="PF00130">
    <property type="entry name" value="C1_1"/>
    <property type="match status" value="1"/>
</dbReference>
<dbReference type="PROSITE" id="PS50081">
    <property type="entry name" value="ZF_DAG_PE_2"/>
    <property type="match status" value="1"/>
</dbReference>
<dbReference type="SUPFAM" id="SSF50729">
    <property type="entry name" value="PH domain-like"/>
    <property type="match status" value="1"/>
</dbReference>
<dbReference type="FunFam" id="2.30.29.30:FF:000021">
    <property type="entry name" value="Rho guanine nucleotide exchange factor 2"/>
    <property type="match status" value="1"/>
</dbReference>
<dbReference type="InterPro" id="IPR001849">
    <property type="entry name" value="PH_domain"/>
</dbReference>
<feature type="compositionally biased region" description="Polar residues" evidence="9">
    <location>
        <begin position="1085"/>
        <end position="1105"/>
    </location>
</feature>
<feature type="compositionally biased region" description="Basic and acidic residues" evidence="9">
    <location>
        <begin position="353"/>
        <end position="388"/>
    </location>
</feature>
<feature type="region of interest" description="Disordered" evidence="9">
    <location>
        <begin position="274"/>
        <end position="306"/>
    </location>
</feature>
<keyword evidence="14" id="KW-1185">Reference proteome</keyword>
<feature type="compositionally biased region" description="Basic and acidic residues" evidence="9">
    <location>
        <begin position="1242"/>
        <end position="1272"/>
    </location>
</feature>
<keyword evidence="6" id="KW-0863">Zinc-finger</keyword>
<evidence type="ECO:0000259" key="12">
    <source>
        <dbReference type="PROSITE" id="PS50081"/>
    </source>
</evidence>
<name>A0A9D3NRY4_9TELE</name>
<evidence type="ECO:0000256" key="3">
    <source>
        <dbReference type="ARBA" id="ARBA00022553"/>
    </source>
</evidence>
<feature type="domain" description="PH" evidence="10">
    <location>
        <begin position="830"/>
        <end position="932"/>
    </location>
</feature>
<dbReference type="PROSITE" id="PS50003">
    <property type="entry name" value="PH_DOMAIN"/>
    <property type="match status" value="1"/>
</dbReference>
<evidence type="ECO:0000256" key="2">
    <source>
        <dbReference type="ARBA" id="ARBA00022490"/>
    </source>
</evidence>
<feature type="compositionally biased region" description="Basic and acidic residues" evidence="9">
    <location>
        <begin position="278"/>
        <end position="289"/>
    </location>
</feature>
<dbReference type="Pfam" id="PF17838">
    <property type="entry name" value="PH_16"/>
    <property type="match status" value="1"/>
</dbReference>
<keyword evidence="8" id="KW-0175">Coiled coil</keyword>
<dbReference type="GO" id="GO:0005737">
    <property type="term" value="C:cytoplasm"/>
    <property type="evidence" value="ECO:0007669"/>
    <property type="project" value="UniProtKB-SubCell"/>
</dbReference>
<dbReference type="SUPFAM" id="SSF48065">
    <property type="entry name" value="DBL homology domain (DH-domain)"/>
    <property type="match status" value="1"/>
</dbReference>
<evidence type="ECO:0000256" key="7">
    <source>
        <dbReference type="ARBA" id="ARBA00022833"/>
    </source>
</evidence>
<dbReference type="SMART" id="SM00325">
    <property type="entry name" value="RhoGEF"/>
    <property type="match status" value="1"/>
</dbReference>
<dbReference type="SUPFAM" id="SSF57889">
    <property type="entry name" value="Cysteine-rich domain"/>
    <property type="match status" value="1"/>
</dbReference>
<gene>
    <name evidence="13" type="ORF">KOW79_009051</name>
</gene>
<feature type="compositionally biased region" description="Low complexity" evidence="9">
    <location>
        <begin position="35"/>
        <end position="48"/>
    </location>
</feature>
<feature type="domain" description="DH" evidence="11">
    <location>
        <begin position="591"/>
        <end position="788"/>
    </location>
</feature>
<proteinExistence type="predicted"/>
<keyword evidence="7" id="KW-0862">Zinc</keyword>
<dbReference type="Gene3D" id="3.30.60.20">
    <property type="match status" value="1"/>
</dbReference>
<evidence type="ECO:0000256" key="6">
    <source>
        <dbReference type="ARBA" id="ARBA00022771"/>
    </source>
</evidence>
<dbReference type="InterPro" id="IPR053089">
    <property type="entry name" value="Rho_GEF18"/>
</dbReference>
<feature type="domain" description="Phorbol-ester/DAG-type" evidence="12">
    <location>
        <begin position="399"/>
        <end position="446"/>
    </location>
</feature>
<dbReference type="Proteomes" id="UP000824219">
    <property type="component" value="Linkage Group LG10"/>
</dbReference>
<feature type="region of interest" description="Disordered" evidence="9">
    <location>
        <begin position="1242"/>
        <end position="1297"/>
    </location>
</feature>
<dbReference type="FunFam" id="1.20.900.10:FF:000004">
    <property type="entry name" value="Rho guanine nucleotide exchange factor 2"/>
    <property type="match status" value="1"/>
</dbReference>
<dbReference type="InterPro" id="IPR011993">
    <property type="entry name" value="PH-like_dom_sf"/>
</dbReference>
<dbReference type="PANTHER" id="PTHR47440:SF1">
    <property type="entry name" value="RHO_RAC GUANINE NUCLEOTIDE EXCHANGE FACTOR 18"/>
    <property type="match status" value="1"/>
</dbReference>
<dbReference type="Gene3D" id="2.30.29.30">
    <property type="entry name" value="Pleckstrin-homology domain (PH domain)/Phosphotyrosine-binding domain (PTB)"/>
    <property type="match status" value="1"/>
</dbReference>
<keyword evidence="2" id="KW-0963">Cytoplasm</keyword>
<dbReference type="InterPro" id="IPR037744">
    <property type="entry name" value="ARHGEF18_PH"/>
</dbReference>
<organism evidence="13 14">
    <name type="scientific">Hemibagrus wyckioides</name>
    <dbReference type="NCBI Taxonomy" id="337641"/>
    <lineage>
        <taxon>Eukaryota</taxon>
        <taxon>Metazoa</taxon>
        <taxon>Chordata</taxon>
        <taxon>Craniata</taxon>
        <taxon>Vertebrata</taxon>
        <taxon>Euteleostomi</taxon>
        <taxon>Actinopterygii</taxon>
        <taxon>Neopterygii</taxon>
        <taxon>Teleostei</taxon>
        <taxon>Ostariophysi</taxon>
        <taxon>Siluriformes</taxon>
        <taxon>Bagridae</taxon>
        <taxon>Hemibagrus</taxon>
    </lineage>
</organism>
<evidence type="ECO:0000256" key="5">
    <source>
        <dbReference type="ARBA" id="ARBA00022723"/>
    </source>
</evidence>
<dbReference type="GO" id="GO:0007264">
    <property type="term" value="P:small GTPase-mediated signal transduction"/>
    <property type="evidence" value="ECO:0007669"/>
    <property type="project" value="InterPro"/>
</dbReference>
<dbReference type="CDD" id="cd15794">
    <property type="entry name" value="PH_ARHGEF18"/>
    <property type="match status" value="1"/>
</dbReference>
<reference evidence="13 14" key="1">
    <citation type="submission" date="2021-06" db="EMBL/GenBank/DDBJ databases">
        <title>Chromosome-level genome assembly of the red-tail catfish (Hemibagrus wyckioides).</title>
        <authorList>
            <person name="Shao F."/>
        </authorList>
    </citation>
    <scope>NUCLEOTIDE SEQUENCE [LARGE SCALE GENOMIC DNA]</scope>
    <source>
        <strain evidence="13">EC202008001</strain>
        <tissue evidence="13">Blood</tissue>
    </source>
</reference>
<dbReference type="Gene3D" id="1.20.900.10">
    <property type="entry name" value="Dbl homology (DH) domain"/>
    <property type="match status" value="1"/>
</dbReference>
<dbReference type="InterPro" id="IPR000219">
    <property type="entry name" value="DH_dom"/>
</dbReference>
<evidence type="ECO:0000259" key="11">
    <source>
        <dbReference type="PROSITE" id="PS50010"/>
    </source>
</evidence>
<protein>
    <recommendedName>
        <fullName evidence="15">Rho guanine nucleotide exchange factor 18</fullName>
    </recommendedName>
</protein>
<accession>A0A9D3NRY4</accession>
<dbReference type="EMBL" id="JAHKSW010000010">
    <property type="protein sequence ID" value="KAG7327445.1"/>
    <property type="molecule type" value="Genomic_DNA"/>
</dbReference>